<dbReference type="AlphaFoldDB" id="A0A024VD60"/>
<dbReference type="Proteomes" id="UP000030690">
    <property type="component" value="Unassembled WGS sequence"/>
</dbReference>
<sequence>MQAENIIYTDLLKDILKKYIEHPQLSSLIYFQTVQEYPYYKYYPDRQKYKETIL</sequence>
<evidence type="ECO:0000313" key="2">
    <source>
        <dbReference type="Proteomes" id="UP000030690"/>
    </source>
</evidence>
<organism evidence="1 2">
    <name type="scientific">Plasmodium falciparum Vietnam Oak-Knoll</name>
    <name type="common">FVO</name>
    <dbReference type="NCBI Taxonomy" id="1036723"/>
    <lineage>
        <taxon>Eukaryota</taxon>
        <taxon>Sar</taxon>
        <taxon>Alveolata</taxon>
        <taxon>Apicomplexa</taxon>
        <taxon>Aconoidasida</taxon>
        <taxon>Haemosporida</taxon>
        <taxon>Plasmodiidae</taxon>
        <taxon>Plasmodium</taxon>
        <taxon>Plasmodium (Laverania)</taxon>
    </lineage>
</organism>
<proteinExistence type="predicted"/>
<gene>
    <name evidence="1" type="ORF">PFFVO_00144</name>
</gene>
<evidence type="ECO:0000313" key="1">
    <source>
        <dbReference type="EMBL" id="ETW20968.1"/>
    </source>
</evidence>
<reference evidence="1 2" key="2">
    <citation type="submission" date="2013-02" db="EMBL/GenBank/DDBJ databases">
        <title>The Genome Sequence of Plasmodium falciparum Vietnam Oak-Knoll (FVO).</title>
        <authorList>
            <consortium name="The Broad Institute Genome Sequencing Platform"/>
            <consortium name="The Broad Institute Genome Sequencing Center for Infectious Disease"/>
            <person name="Neafsey D."/>
            <person name="Cheeseman I."/>
            <person name="Volkman S."/>
            <person name="Adams J."/>
            <person name="Walker B."/>
            <person name="Young S.K."/>
            <person name="Zeng Q."/>
            <person name="Gargeya S."/>
            <person name="Fitzgerald M."/>
            <person name="Haas B."/>
            <person name="Abouelleil A."/>
            <person name="Alvarado L."/>
            <person name="Arachchi H.M."/>
            <person name="Berlin A.M."/>
            <person name="Chapman S.B."/>
            <person name="Dewar J."/>
            <person name="Goldberg J."/>
            <person name="Griggs A."/>
            <person name="Gujja S."/>
            <person name="Hansen M."/>
            <person name="Howarth C."/>
            <person name="Imamovic A."/>
            <person name="Larimer J."/>
            <person name="McCowan C."/>
            <person name="Murphy C."/>
            <person name="Neiman D."/>
            <person name="Pearson M."/>
            <person name="Priest M."/>
            <person name="Roberts A."/>
            <person name="Saif S."/>
            <person name="Shea T."/>
            <person name="Sisk P."/>
            <person name="Sykes S."/>
            <person name="Wortman J."/>
            <person name="Nusbaum C."/>
            <person name="Birren B."/>
        </authorList>
    </citation>
    <scope>NUCLEOTIDE SEQUENCE [LARGE SCALE GENOMIC DNA]</scope>
    <source>
        <strain evidence="2">Vietnam Oak-Knoll (FVO)</strain>
    </source>
</reference>
<name>A0A024VD60_PLAFA</name>
<protein>
    <submittedName>
        <fullName evidence="1">Uncharacterized protein</fullName>
    </submittedName>
</protein>
<reference evidence="1 2" key="1">
    <citation type="submission" date="2013-02" db="EMBL/GenBank/DDBJ databases">
        <title>The Genome Annotation of Plasmodium falciparum Vietnam Oak-Knoll (FVO).</title>
        <authorList>
            <consortium name="The Broad Institute Genome Sequencing Platform"/>
            <consortium name="The Broad Institute Genome Sequencing Center for Infectious Disease"/>
            <person name="Neafsey D."/>
            <person name="Hoffman S."/>
            <person name="Volkman S."/>
            <person name="Rosenthal P."/>
            <person name="Walker B."/>
            <person name="Young S.K."/>
            <person name="Zeng Q."/>
            <person name="Gargeya S."/>
            <person name="Fitzgerald M."/>
            <person name="Haas B."/>
            <person name="Abouelleil A."/>
            <person name="Allen A.W."/>
            <person name="Alvarado L."/>
            <person name="Arachchi H.M."/>
            <person name="Berlin A.M."/>
            <person name="Chapman S.B."/>
            <person name="Gainer-Dewar J."/>
            <person name="Goldberg J."/>
            <person name="Griggs A."/>
            <person name="Gujja S."/>
            <person name="Hansen M."/>
            <person name="Howarth C."/>
            <person name="Imamovic A."/>
            <person name="Ireland A."/>
            <person name="Larimer J."/>
            <person name="McCowan C."/>
            <person name="Murphy C."/>
            <person name="Pearson M."/>
            <person name="Poon T.W."/>
            <person name="Priest M."/>
            <person name="Roberts A."/>
            <person name="Saif S."/>
            <person name="Shea T."/>
            <person name="Sisk P."/>
            <person name="Sykes S."/>
            <person name="Wortman J."/>
            <person name="Nusbaum C."/>
            <person name="Birren B."/>
        </authorList>
    </citation>
    <scope>NUCLEOTIDE SEQUENCE [LARGE SCALE GENOMIC DNA]</scope>
    <source>
        <strain evidence="2">Vietnam Oak-Knoll (FVO)</strain>
    </source>
</reference>
<dbReference type="EMBL" id="KI925010">
    <property type="protein sequence ID" value="ETW20968.1"/>
    <property type="molecule type" value="Genomic_DNA"/>
</dbReference>
<accession>A0A024VD60</accession>